<organism evidence="1 2">
    <name type="scientific">Rossellomorea vietnamensis</name>
    <dbReference type="NCBI Taxonomy" id="218284"/>
    <lineage>
        <taxon>Bacteria</taxon>
        <taxon>Bacillati</taxon>
        <taxon>Bacillota</taxon>
        <taxon>Bacilli</taxon>
        <taxon>Bacillales</taxon>
        <taxon>Bacillaceae</taxon>
        <taxon>Rossellomorea</taxon>
    </lineage>
</organism>
<dbReference type="EMBL" id="VTEH01000004">
    <property type="protein sequence ID" value="TYR76128.1"/>
    <property type="molecule type" value="Genomic_DNA"/>
</dbReference>
<gene>
    <name evidence="1" type="ORF">FZC79_08220</name>
</gene>
<name>A0A5D4KFR2_9BACI</name>
<evidence type="ECO:0000313" key="2">
    <source>
        <dbReference type="Proteomes" id="UP000323317"/>
    </source>
</evidence>
<evidence type="ECO:0000313" key="1">
    <source>
        <dbReference type="EMBL" id="TYR76128.1"/>
    </source>
</evidence>
<proteinExistence type="predicted"/>
<dbReference type="Gene3D" id="3.40.30.10">
    <property type="entry name" value="Glutaredoxin"/>
    <property type="match status" value="1"/>
</dbReference>
<dbReference type="InterPro" id="IPR008554">
    <property type="entry name" value="Glutaredoxin-like"/>
</dbReference>
<dbReference type="Pfam" id="PF05768">
    <property type="entry name" value="Glrx-like"/>
    <property type="match status" value="1"/>
</dbReference>
<dbReference type="Proteomes" id="UP000323317">
    <property type="component" value="Unassembled WGS sequence"/>
</dbReference>
<protein>
    <submittedName>
        <fullName evidence="1">Glutaredoxin family protein</fullName>
    </submittedName>
</protein>
<dbReference type="InterPro" id="IPR052565">
    <property type="entry name" value="Glutaredoxin-like_YDR286C"/>
</dbReference>
<comment type="caution">
    <text evidence="1">The sequence shown here is derived from an EMBL/GenBank/DDBJ whole genome shotgun (WGS) entry which is preliminary data.</text>
</comment>
<dbReference type="PANTHER" id="PTHR33558:SF1">
    <property type="entry name" value="GLUTAREDOXIN-LIKE PROTEIN C5ORF63 HOMOLOG"/>
    <property type="match status" value="1"/>
</dbReference>
<dbReference type="PANTHER" id="PTHR33558">
    <property type="entry name" value="GLUTAREDOXIN-LIKE PROTEIN C5ORF63 HOMOLOG"/>
    <property type="match status" value="1"/>
</dbReference>
<sequence length="85" mass="10021">MNEERLPIITFYTRSRCPLCEDAKLMLNLVKDDIPFALKEYDIDESDELTERFGLMIPVVEMDGEIIQYGQIDYFTVSKRLHEKS</sequence>
<dbReference type="InterPro" id="IPR036249">
    <property type="entry name" value="Thioredoxin-like_sf"/>
</dbReference>
<dbReference type="RefSeq" id="WP_148946343.1">
    <property type="nucleotide sequence ID" value="NZ_JBNIKK010000026.1"/>
</dbReference>
<accession>A0A5D4KFR2</accession>
<dbReference type="AlphaFoldDB" id="A0A5D4KFR2"/>
<dbReference type="SUPFAM" id="SSF52833">
    <property type="entry name" value="Thioredoxin-like"/>
    <property type="match status" value="1"/>
</dbReference>
<reference evidence="1 2" key="1">
    <citation type="submission" date="2019-08" db="EMBL/GenBank/DDBJ databases">
        <title>Bacillus genomes from the desert of Cuatro Cienegas, Coahuila.</title>
        <authorList>
            <person name="Olmedo-Alvarez G."/>
        </authorList>
    </citation>
    <scope>NUCLEOTIDE SEQUENCE [LARGE SCALE GENOMIC DNA]</scope>
    <source>
        <strain evidence="1 2">CH40_1T</strain>
    </source>
</reference>